<dbReference type="OrthoDB" id="9805159at2"/>
<dbReference type="InterPro" id="IPR013780">
    <property type="entry name" value="Glyco_hydro_b"/>
</dbReference>
<evidence type="ECO:0000256" key="3">
    <source>
        <dbReference type="ARBA" id="ARBA00023295"/>
    </source>
</evidence>
<reference evidence="5 6" key="1">
    <citation type="submission" date="2018-08" db="EMBL/GenBank/DDBJ databases">
        <title>Genome sequencing of Agrobacterium vitis strain ICMP 10754.</title>
        <authorList>
            <person name="Visnovsky S.B."/>
            <person name="Pitman A.R."/>
        </authorList>
    </citation>
    <scope>NUCLEOTIDE SEQUENCE [LARGE SCALE GENOMIC DNA]</scope>
    <source>
        <strain evidence="5 6">ICMP 10754</strain>
    </source>
</reference>
<sequence>MTAASDSVAMPDKDWWRGAVIYQIYPRSFQDSNGDGIGDLKGITARLPHVAGLGADAIWISPFFTSPMKDFGYDVSNYVDVDPMFGTLNDFDALIAEAHRLGIKVMIDLVISHTSDQHAWFVESRSSRINARSDWYVWSDPKPDGTPPNNWLSIFGGSAWQWDPSRMQYYLHNFLTSQPDLNMHNPHVQEAVLDAVRFWLKRGVDGFRLDTINFYFHDLALRDNPALDPERRNAATAPAVNPYNFQEHIYDKNQAENLEFLKRFRSVLDEFPAIAAVGEVGDSQYGLQIAGQYTSGGDKMQMCYAFEFLAPDPVTPALVANTQKAFQDAAPEGWACWAFSNHDVVRHVSRWGANVADRAAFAKQMAALLMTQRGSVCIYQGEELGLTEADISFEDLQDPYGIQFWPEFKGRDGCRTPMVWDALAKQSGFSAADKTWLPIPVEHNLNAVHVQEGHDDSVLEHYRRFLHFRRTQPALIKGEIAFHTVTETGLVYSRSLDGETVLCGFNMSAEPAELSLPDGNWQALDGHGFAGSVAGGKISLPAWGAWFGRG</sequence>
<dbReference type="GO" id="GO:0009313">
    <property type="term" value="P:oligosaccharide catabolic process"/>
    <property type="evidence" value="ECO:0007669"/>
    <property type="project" value="TreeGrafter"/>
</dbReference>
<comment type="similarity">
    <text evidence="1">Belongs to the glycosyl hydrolase 13 family.</text>
</comment>
<gene>
    <name evidence="5" type="ORF">DXT89_25085</name>
</gene>
<dbReference type="Proteomes" id="UP000436911">
    <property type="component" value="Unassembled WGS sequence"/>
</dbReference>
<dbReference type="FunFam" id="3.90.400.10:FF:000002">
    <property type="entry name" value="Sucrose isomerase"/>
    <property type="match status" value="1"/>
</dbReference>
<dbReference type="GeneID" id="60681637"/>
<dbReference type="InterPro" id="IPR017853">
    <property type="entry name" value="GH"/>
</dbReference>
<dbReference type="EMBL" id="QUSG01000026">
    <property type="protein sequence ID" value="KAA3520743.1"/>
    <property type="molecule type" value="Genomic_DNA"/>
</dbReference>
<dbReference type="InterPro" id="IPR006047">
    <property type="entry name" value="GH13_cat_dom"/>
</dbReference>
<keyword evidence="3" id="KW-0326">Glycosidase</keyword>
<evidence type="ECO:0000256" key="1">
    <source>
        <dbReference type="ARBA" id="ARBA00008061"/>
    </source>
</evidence>
<dbReference type="SUPFAM" id="SSF51011">
    <property type="entry name" value="Glycosyl hydrolase domain"/>
    <property type="match status" value="1"/>
</dbReference>
<comment type="caution">
    <text evidence="5">The sequence shown here is derived from an EMBL/GenBank/DDBJ whole genome shotgun (WGS) entry which is preliminary data.</text>
</comment>
<feature type="domain" description="Glycosyl hydrolase family 13 catalytic" evidence="4">
    <location>
        <begin position="23"/>
        <end position="415"/>
    </location>
</feature>
<dbReference type="Gene3D" id="2.60.40.1180">
    <property type="entry name" value="Golgi alpha-mannosidase II"/>
    <property type="match status" value="1"/>
</dbReference>
<dbReference type="Pfam" id="PF00128">
    <property type="entry name" value="Alpha-amylase"/>
    <property type="match status" value="1"/>
</dbReference>
<name>A0A368P0L2_AGRVI</name>
<keyword evidence="2" id="KW-0378">Hydrolase</keyword>
<dbReference type="AlphaFoldDB" id="A0A368P0L2"/>
<evidence type="ECO:0000259" key="4">
    <source>
        <dbReference type="SMART" id="SM00642"/>
    </source>
</evidence>
<organism evidence="5 6">
    <name type="scientific">Agrobacterium vitis</name>
    <name type="common">Rhizobium vitis</name>
    <dbReference type="NCBI Taxonomy" id="373"/>
    <lineage>
        <taxon>Bacteria</taxon>
        <taxon>Pseudomonadati</taxon>
        <taxon>Pseudomonadota</taxon>
        <taxon>Alphaproteobacteria</taxon>
        <taxon>Hyphomicrobiales</taxon>
        <taxon>Rhizobiaceae</taxon>
        <taxon>Rhizobium/Agrobacterium group</taxon>
        <taxon>Agrobacterium</taxon>
    </lineage>
</organism>
<dbReference type="Gene3D" id="3.20.20.80">
    <property type="entry name" value="Glycosidases"/>
    <property type="match status" value="2"/>
</dbReference>
<dbReference type="SUPFAM" id="SSF51445">
    <property type="entry name" value="(Trans)glycosidases"/>
    <property type="match status" value="1"/>
</dbReference>
<dbReference type="PANTHER" id="PTHR10357">
    <property type="entry name" value="ALPHA-AMYLASE FAMILY MEMBER"/>
    <property type="match status" value="1"/>
</dbReference>
<dbReference type="InterPro" id="IPR045857">
    <property type="entry name" value="O16G_dom_2"/>
</dbReference>
<protein>
    <submittedName>
        <fullName evidence="5">DUF3459 domain-containing protein</fullName>
    </submittedName>
</protein>
<evidence type="ECO:0000256" key="2">
    <source>
        <dbReference type="ARBA" id="ARBA00022801"/>
    </source>
</evidence>
<evidence type="ECO:0000313" key="6">
    <source>
        <dbReference type="Proteomes" id="UP000436911"/>
    </source>
</evidence>
<evidence type="ECO:0000313" key="5">
    <source>
        <dbReference type="EMBL" id="KAA3520743.1"/>
    </source>
</evidence>
<dbReference type="GO" id="GO:0004556">
    <property type="term" value="F:alpha-amylase activity"/>
    <property type="evidence" value="ECO:0007669"/>
    <property type="project" value="TreeGrafter"/>
</dbReference>
<dbReference type="PANTHER" id="PTHR10357:SF179">
    <property type="entry name" value="NEUTRAL AND BASIC AMINO ACID TRANSPORT PROTEIN RBAT"/>
    <property type="match status" value="1"/>
</dbReference>
<dbReference type="CDD" id="cd11330">
    <property type="entry name" value="AmyAc_OligoGlu"/>
    <property type="match status" value="1"/>
</dbReference>
<dbReference type="SMART" id="SM00642">
    <property type="entry name" value="Aamy"/>
    <property type="match status" value="1"/>
</dbReference>
<dbReference type="RefSeq" id="WP_060716427.1">
    <property type="nucleotide sequence ID" value="NZ_CP055265.1"/>
</dbReference>
<proteinExistence type="inferred from homology"/>
<accession>A0A368P0L2</accession>
<dbReference type="Gene3D" id="3.90.400.10">
    <property type="entry name" value="Oligo-1,6-glucosidase, Domain 2"/>
    <property type="match status" value="1"/>
</dbReference>